<evidence type="ECO:0000256" key="1">
    <source>
        <dbReference type="ARBA" id="ARBA00022679"/>
    </source>
</evidence>
<dbReference type="Gene3D" id="3.90.550.10">
    <property type="entry name" value="Spore Coat Polysaccharide Biosynthesis Protein SpsA, Chain A"/>
    <property type="match status" value="1"/>
</dbReference>
<organism evidence="5">
    <name type="scientific">freshwater metagenome</name>
    <dbReference type="NCBI Taxonomy" id="449393"/>
    <lineage>
        <taxon>unclassified sequences</taxon>
        <taxon>metagenomes</taxon>
        <taxon>ecological metagenomes</taxon>
    </lineage>
</organism>
<evidence type="ECO:0000256" key="3">
    <source>
        <dbReference type="ARBA" id="ARBA00022741"/>
    </source>
</evidence>
<dbReference type="PANTHER" id="PTHR40392">
    <property type="entry name" value="2-PHOSPHO-L-LACTATE GUANYLYLTRANSFERASE"/>
    <property type="match status" value="1"/>
</dbReference>
<dbReference type="PANTHER" id="PTHR40392:SF1">
    <property type="entry name" value="2-PHOSPHO-L-LACTATE GUANYLYLTRANSFERASE"/>
    <property type="match status" value="1"/>
</dbReference>
<proteinExistence type="predicted"/>
<dbReference type="NCBIfam" id="TIGR03552">
    <property type="entry name" value="F420_cofC"/>
    <property type="match status" value="1"/>
</dbReference>
<gene>
    <name evidence="5" type="ORF">UFOPK2870_01248</name>
    <name evidence="6" type="ORF">UFOPK4293_01141</name>
</gene>
<dbReference type="GO" id="GO:0043814">
    <property type="term" value="F:phospholactate guanylyltransferase activity"/>
    <property type="evidence" value="ECO:0007669"/>
    <property type="project" value="InterPro"/>
</dbReference>
<sequence>MRVAVVIPVKSFTMAKGRLADTLNATQRSALAQSCAETVVRAALSLPTYVVCSDSGVASWATALGARVVDCQIPGLDIAVASGRAAARADGADHIVVAHADLPLAVSFDHIAREGKVSLVSDRHHDGTNVLSFPAASTFSTAYGPGSCDNHIRLAIDAGLEYELIVDDALALDLDTADDLDELARRERD</sequence>
<reference evidence="5" key="1">
    <citation type="submission" date="2020-05" db="EMBL/GenBank/DDBJ databases">
        <authorList>
            <person name="Chiriac C."/>
            <person name="Salcher M."/>
            <person name="Ghai R."/>
            <person name="Kavagutti S V."/>
        </authorList>
    </citation>
    <scope>NUCLEOTIDE SEQUENCE</scope>
</reference>
<evidence type="ECO:0000313" key="5">
    <source>
        <dbReference type="EMBL" id="CAB4769607.1"/>
    </source>
</evidence>
<evidence type="ECO:0000313" key="6">
    <source>
        <dbReference type="EMBL" id="CAB5052869.1"/>
    </source>
</evidence>
<keyword evidence="4" id="KW-0342">GTP-binding</keyword>
<accession>A0A6J6VGH9</accession>
<evidence type="ECO:0000256" key="4">
    <source>
        <dbReference type="ARBA" id="ARBA00023134"/>
    </source>
</evidence>
<dbReference type="InterPro" id="IPR002835">
    <property type="entry name" value="CofC"/>
</dbReference>
<dbReference type="SUPFAM" id="SSF53448">
    <property type="entry name" value="Nucleotide-diphospho-sugar transferases"/>
    <property type="match status" value="1"/>
</dbReference>
<dbReference type="AlphaFoldDB" id="A0A6J6VGH9"/>
<keyword evidence="2" id="KW-0548">Nucleotidyltransferase</keyword>
<dbReference type="InterPro" id="IPR029044">
    <property type="entry name" value="Nucleotide-diphossugar_trans"/>
</dbReference>
<dbReference type="GO" id="GO:0005525">
    <property type="term" value="F:GTP binding"/>
    <property type="evidence" value="ECO:0007669"/>
    <property type="project" value="UniProtKB-KW"/>
</dbReference>
<dbReference type="EMBL" id="CAFBQH010000071">
    <property type="protein sequence ID" value="CAB5052869.1"/>
    <property type="molecule type" value="Genomic_DNA"/>
</dbReference>
<keyword evidence="1" id="KW-0808">Transferase</keyword>
<keyword evidence="3" id="KW-0547">Nucleotide-binding</keyword>
<name>A0A6J6VGH9_9ZZZZ</name>
<dbReference type="Pfam" id="PF01983">
    <property type="entry name" value="CofC"/>
    <property type="match status" value="1"/>
</dbReference>
<protein>
    <submittedName>
        <fullName evidence="5">Unannotated protein</fullName>
    </submittedName>
</protein>
<evidence type="ECO:0000256" key="2">
    <source>
        <dbReference type="ARBA" id="ARBA00022695"/>
    </source>
</evidence>
<dbReference type="EMBL" id="CAEZZL010000130">
    <property type="protein sequence ID" value="CAB4769607.1"/>
    <property type="molecule type" value="Genomic_DNA"/>
</dbReference>